<dbReference type="EMBL" id="REGN01005903">
    <property type="protein sequence ID" value="RNA11628.1"/>
    <property type="molecule type" value="Genomic_DNA"/>
</dbReference>
<reference evidence="1 2" key="1">
    <citation type="journal article" date="2018" name="Sci. Rep.">
        <title>Genomic signatures of local adaptation to the degree of environmental predictability in rotifers.</title>
        <authorList>
            <person name="Franch-Gras L."/>
            <person name="Hahn C."/>
            <person name="Garcia-Roger E.M."/>
            <person name="Carmona M.J."/>
            <person name="Serra M."/>
            <person name="Gomez A."/>
        </authorList>
    </citation>
    <scope>NUCLEOTIDE SEQUENCE [LARGE SCALE GENOMIC DNA]</scope>
    <source>
        <strain evidence="1">HYR1</strain>
    </source>
</reference>
<keyword evidence="2" id="KW-1185">Reference proteome</keyword>
<evidence type="ECO:0000313" key="2">
    <source>
        <dbReference type="Proteomes" id="UP000276133"/>
    </source>
</evidence>
<dbReference type="AlphaFoldDB" id="A0A3M7QKZ0"/>
<comment type="caution">
    <text evidence="1">The sequence shown here is derived from an EMBL/GenBank/DDBJ whole genome shotgun (WGS) entry which is preliminary data.</text>
</comment>
<dbReference type="Proteomes" id="UP000276133">
    <property type="component" value="Unassembled WGS sequence"/>
</dbReference>
<gene>
    <name evidence="1" type="ORF">BpHYR1_008455</name>
</gene>
<protein>
    <submittedName>
        <fullName evidence="1">Uncharacterized protein</fullName>
    </submittedName>
</protein>
<organism evidence="1 2">
    <name type="scientific">Brachionus plicatilis</name>
    <name type="common">Marine rotifer</name>
    <name type="synonym">Brachionus muelleri</name>
    <dbReference type="NCBI Taxonomy" id="10195"/>
    <lineage>
        <taxon>Eukaryota</taxon>
        <taxon>Metazoa</taxon>
        <taxon>Spiralia</taxon>
        <taxon>Gnathifera</taxon>
        <taxon>Rotifera</taxon>
        <taxon>Eurotatoria</taxon>
        <taxon>Monogononta</taxon>
        <taxon>Pseudotrocha</taxon>
        <taxon>Ploima</taxon>
        <taxon>Brachionidae</taxon>
        <taxon>Brachionus</taxon>
    </lineage>
</organism>
<proteinExistence type="predicted"/>
<sequence length="122" mass="14779">MERKRKTAEKEFCIFKCIISENEEVRNLFKLPQYWPFFQYIEDGYVSKHVKEKVGRGRGKEILIFKEPLFSVKLWNVHSHVKCMHRNNNSVENLVFYFDYINFLCNIPENKKNSSNLFSYQN</sequence>
<evidence type="ECO:0000313" key="1">
    <source>
        <dbReference type="EMBL" id="RNA11628.1"/>
    </source>
</evidence>
<accession>A0A3M7QKZ0</accession>
<name>A0A3M7QKZ0_BRAPC</name>